<reference evidence="3 4" key="1">
    <citation type="submission" date="2021-03" db="EMBL/GenBank/DDBJ databases">
        <title>Comparative Genomics and Metabolomics in the genus Turicibacter.</title>
        <authorList>
            <person name="Maki J."/>
            <person name="Looft T."/>
        </authorList>
    </citation>
    <scope>NUCLEOTIDE SEQUENCE [LARGE SCALE GENOMIC DNA]</scope>
    <source>
        <strain evidence="3 4">MMM721</strain>
    </source>
</reference>
<dbReference type="InterPro" id="IPR027417">
    <property type="entry name" value="P-loop_NTPase"/>
</dbReference>
<protein>
    <submittedName>
        <fullName evidence="3">DEAD/DEAH box helicase</fullName>
    </submittedName>
</protein>
<dbReference type="GO" id="GO:0004386">
    <property type="term" value="F:helicase activity"/>
    <property type="evidence" value="ECO:0007669"/>
    <property type="project" value="UniProtKB-KW"/>
</dbReference>
<accession>A0ABY5JHT5</accession>
<dbReference type="Pfam" id="PF00271">
    <property type="entry name" value="Helicase_C"/>
    <property type="match status" value="1"/>
</dbReference>
<dbReference type="PROSITE" id="PS51192">
    <property type="entry name" value="HELICASE_ATP_BIND_1"/>
    <property type="match status" value="1"/>
</dbReference>
<dbReference type="CDD" id="cd18799">
    <property type="entry name" value="SF2_C_EcoAI-like"/>
    <property type="match status" value="1"/>
</dbReference>
<dbReference type="SUPFAM" id="SSF56024">
    <property type="entry name" value="Phospholipase D/nuclease"/>
    <property type="match status" value="1"/>
</dbReference>
<keyword evidence="4" id="KW-1185">Reference proteome</keyword>
<dbReference type="SMART" id="SM00487">
    <property type="entry name" value="DEXDc"/>
    <property type="match status" value="1"/>
</dbReference>
<proteinExistence type="predicted"/>
<gene>
    <name evidence="3" type="ORF">J0J69_01245</name>
</gene>
<dbReference type="Pfam" id="PF04851">
    <property type="entry name" value="ResIII"/>
    <property type="match status" value="1"/>
</dbReference>
<dbReference type="EMBL" id="CP071249">
    <property type="protein sequence ID" value="UUF06245.1"/>
    <property type="molecule type" value="Genomic_DNA"/>
</dbReference>
<dbReference type="RefSeq" id="WP_055275360.1">
    <property type="nucleotide sequence ID" value="NZ_CP071249.1"/>
</dbReference>
<dbReference type="CDD" id="cd09204">
    <property type="entry name" value="PLDc_N_DEXD_b2"/>
    <property type="match status" value="1"/>
</dbReference>
<dbReference type="InterPro" id="IPR050742">
    <property type="entry name" value="Helicase_Restrict-Modif_Enz"/>
</dbReference>
<keyword evidence="3" id="KW-0547">Nucleotide-binding</keyword>
<feature type="domain" description="Helicase C-terminal" evidence="2">
    <location>
        <begin position="406"/>
        <end position="568"/>
    </location>
</feature>
<dbReference type="Pfam" id="PF26350">
    <property type="entry name" value="DUF8090"/>
    <property type="match status" value="1"/>
</dbReference>
<dbReference type="Pfam" id="PF11907">
    <property type="entry name" value="DUF3427"/>
    <property type="match status" value="1"/>
</dbReference>
<evidence type="ECO:0000313" key="3">
    <source>
        <dbReference type="EMBL" id="UUF06245.1"/>
    </source>
</evidence>
<dbReference type="InterPro" id="IPR058403">
    <property type="entry name" value="DUF8090"/>
</dbReference>
<dbReference type="PANTHER" id="PTHR47396">
    <property type="entry name" value="TYPE I RESTRICTION ENZYME ECOKI R PROTEIN"/>
    <property type="match status" value="1"/>
</dbReference>
<dbReference type="SUPFAM" id="SSF52540">
    <property type="entry name" value="P-loop containing nucleoside triphosphate hydrolases"/>
    <property type="match status" value="1"/>
</dbReference>
<dbReference type="PANTHER" id="PTHR47396:SF1">
    <property type="entry name" value="ATP-DEPENDENT HELICASE IRC3-RELATED"/>
    <property type="match status" value="1"/>
</dbReference>
<evidence type="ECO:0000259" key="1">
    <source>
        <dbReference type="PROSITE" id="PS51192"/>
    </source>
</evidence>
<sequence length="943" mass="108986">MEQETVFIRNQGGVTVLSDLLQSLDQCEGFCFTVAFMTFGGVQLLVQKLSELEQRGIYGRVLTSTYQQFSEPKAIEKLQSFKNIEVRLYDQVIEGGLHAKGYLFMKGELVEVYIGSSNLTTSALKENIEWNVKLTKSKSDVMVEDVLSDYELLWEAAGSLTKEKLEKYKASYQRFKAFERESLLEVEDALLLPSEVRPNLMQQAAMKRLNSLRQRGEKKALVIAATGTGKTYMSAFDVSQVKPRKLLFVVHREEILRSAKVTFEKVMGDCNISMGLYTGNVKEIEADYLFATVQTMSRYYEQYPRDYFDYVIIDEAHHVGGQSYQKLLDYFTPKFLLGMTATPERCDDFNIFDCFDGHVALEVRLREALEENLIVPFHYFGIRDIEGVNLSDVKLDQIHEITKRLKVNERVNFILEQMQLFGYDGEYRKAIGFCVSVEHAEYMTQKFNEAGVVSACLTGNHSPEERQVIIQRLEDDQDPLEVIFTVDIFNEGVDIPSINLVLMLRPTQSPIIFIQQLGRGLRKQENKEFLTVLDFIGNHHKSFLTAIALNGDRFYDKDSLKVAVSTGFPDIPGDSFIILDSISKEQILTQLESENFNSMAYLRETYQEFKRMNRGQTPYMLSDYLKYEGAPDPVSFIKKEKTYLNFVAKVEQDSFLLSLLGADEFVKVVREWSGQLPLRRPYEFILLNYLMRHPEVMHLDLEMAIKEVLKYVDAVCEESVLHALQCLGQVYYDTGEVSQYLKLFECLGQTIVVLPVFNQLRHAPHFKPYLEDVLMYGLVRYQEEFGTNDYGLPFFKLYESYTMKEVAKLANYDKKHSAFRGSGLLTYQNDFFLFVDLHKEEDIKESINYQDQFISADKFQWQSPNATTQDSERGQKIIHNKEKGINLHLFVRKFKKIDGEVQPYIYIGRGNTIHAEGNKPITIQMELEHKIPAALYREFNYKV</sequence>
<dbReference type="SMART" id="SM00490">
    <property type="entry name" value="HELICc"/>
    <property type="match status" value="1"/>
</dbReference>
<dbReference type="Gene3D" id="3.40.50.300">
    <property type="entry name" value="P-loop containing nucleotide triphosphate hydrolases"/>
    <property type="match status" value="2"/>
</dbReference>
<name>A0ABY5JHT5_9FIRM</name>
<keyword evidence="3" id="KW-0378">Hydrolase</keyword>
<organism evidence="3 4">
    <name type="scientific">Turicibacter bilis</name>
    <dbReference type="NCBI Taxonomy" id="2735723"/>
    <lineage>
        <taxon>Bacteria</taxon>
        <taxon>Bacillati</taxon>
        <taxon>Bacillota</taxon>
        <taxon>Erysipelotrichia</taxon>
        <taxon>Erysipelotrichales</taxon>
        <taxon>Turicibacteraceae</taxon>
        <taxon>Turicibacter</taxon>
    </lineage>
</organism>
<dbReference type="CDD" id="cd18032">
    <property type="entry name" value="DEXHc_RE_I_III_res"/>
    <property type="match status" value="1"/>
</dbReference>
<evidence type="ECO:0000259" key="2">
    <source>
        <dbReference type="PROSITE" id="PS51194"/>
    </source>
</evidence>
<dbReference type="PROSITE" id="PS51194">
    <property type="entry name" value="HELICASE_CTER"/>
    <property type="match status" value="1"/>
</dbReference>
<dbReference type="InterPro" id="IPR001650">
    <property type="entry name" value="Helicase_C-like"/>
</dbReference>
<dbReference type="InterPro" id="IPR021835">
    <property type="entry name" value="DUF3427"/>
</dbReference>
<dbReference type="InterPro" id="IPR025202">
    <property type="entry name" value="PLD-like_dom"/>
</dbReference>
<evidence type="ECO:0000313" key="4">
    <source>
        <dbReference type="Proteomes" id="UP001058016"/>
    </source>
</evidence>
<dbReference type="InterPro" id="IPR014001">
    <property type="entry name" value="Helicase_ATP-bd"/>
</dbReference>
<dbReference type="InterPro" id="IPR006935">
    <property type="entry name" value="Helicase/UvrB_N"/>
</dbReference>
<keyword evidence="3" id="KW-0347">Helicase</keyword>
<dbReference type="Gene3D" id="3.30.870.10">
    <property type="entry name" value="Endonuclease Chain A"/>
    <property type="match status" value="1"/>
</dbReference>
<keyword evidence="3" id="KW-0067">ATP-binding</keyword>
<feature type="domain" description="Helicase ATP-binding" evidence="1">
    <location>
        <begin position="211"/>
        <end position="361"/>
    </location>
</feature>
<dbReference type="Pfam" id="PF13091">
    <property type="entry name" value="PLDc_2"/>
    <property type="match status" value="1"/>
</dbReference>
<dbReference type="Proteomes" id="UP001058016">
    <property type="component" value="Chromosome"/>
</dbReference>